<evidence type="ECO:0000256" key="1">
    <source>
        <dbReference type="ARBA" id="ARBA00006817"/>
    </source>
</evidence>
<proteinExistence type="inferred from homology"/>
<evidence type="ECO:0000313" key="4">
    <source>
        <dbReference type="Proteomes" id="UP000535182"/>
    </source>
</evidence>
<reference evidence="3 4" key="1">
    <citation type="submission" date="2020-08" db="EMBL/GenBank/DDBJ databases">
        <title>Genomic Encyclopedia of Type Strains, Phase IV (KMG-V): Genome sequencing to study the core and pangenomes of soil and plant-associated prokaryotes.</title>
        <authorList>
            <person name="Whitman W."/>
        </authorList>
    </citation>
    <scope>NUCLEOTIDE SEQUENCE [LARGE SCALE GENOMIC DNA]</scope>
    <source>
        <strain evidence="3 4">X5P2</strain>
    </source>
</reference>
<name>A0A9X0QE25_9BACT</name>
<comment type="caution">
    <text evidence="3">The sequence shown here is derived from an EMBL/GenBank/DDBJ whole genome shotgun (WGS) entry which is preliminary data.</text>
</comment>
<dbReference type="SUPFAM" id="SSF55961">
    <property type="entry name" value="Bet v1-like"/>
    <property type="match status" value="1"/>
</dbReference>
<keyword evidence="4" id="KW-1185">Reference proteome</keyword>
<dbReference type="InterPro" id="IPR013538">
    <property type="entry name" value="ASHA1/2-like_C"/>
</dbReference>
<dbReference type="AlphaFoldDB" id="A0A9X0QE25"/>
<protein>
    <submittedName>
        <fullName evidence="3">Uncharacterized protein YndB with AHSA1/START domain</fullName>
    </submittedName>
</protein>
<organism evidence="3 4">
    <name type="scientific">Tunturiibacter gelidiferens</name>
    <dbReference type="NCBI Taxonomy" id="3069689"/>
    <lineage>
        <taxon>Bacteria</taxon>
        <taxon>Pseudomonadati</taxon>
        <taxon>Acidobacteriota</taxon>
        <taxon>Terriglobia</taxon>
        <taxon>Terriglobales</taxon>
        <taxon>Acidobacteriaceae</taxon>
        <taxon>Tunturiibacter</taxon>
    </lineage>
</organism>
<gene>
    <name evidence="3" type="ORF">HDF14_002248</name>
</gene>
<accession>A0A9X0QE25</accession>
<dbReference type="EMBL" id="JACHEB010000004">
    <property type="protein sequence ID" value="MBB5328638.1"/>
    <property type="molecule type" value="Genomic_DNA"/>
</dbReference>
<sequence length="65" mass="7279">MGTVISDAEREIVLSRVFDAPRKMVWEAWTDPKQVAQWWGPNGFSTTIEEMDVRPGGVEAGDAWA</sequence>
<feature type="domain" description="Activator of Hsp90 ATPase homologue 1/2-like C-terminal" evidence="2">
    <location>
        <begin position="19"/>
        <end position="57"/>
    </location>
</feature>
<comment type="similarity">
    <text evidence="1">Belongs to the AHA1 family.</text>
</comment>
<dbReference type="RefSeq" id="WP_221304627.1">
    <property type="nucleotide sequence ID" value="NZ_JACHEB010000004.1"/>
</dbReference>
<evidence type="ECO:0000313" key="3">
    <source>
        <dbReference type="EMBL" id="MBB5328638.1"/>
    </source>
</evidence>
<dbReference type="Pfam" id="PF08327">
    <property type="entry name" value="AHSA1"/>
    <property type="match status" value="1"/>
</dbReference>
<dbReference type="InterPro" id="IPR023393">
    <property type="entry name" value="START-like_dom_sf"/>
</dbReference>
<dbReference type="Proteomes" id="UP000535182">
    <property type="component" value="Unassembled WGS sequence"/>
</dbReference>
<evidence type="ECO:0000259" key="2">
    <source>
        <dbReference type="Pfam" id="PF08327"/>
    </source>
</evidence>
<dbReference type="Gene3D" id="3.30.530.20">
    <property type="match status" value="1"/>
</dbReference>